<dbReference type="EMBL" id="JAKUCV010007686">
    <property type="protein sequence ID" value="KAJ4822380.1"/>
    <property type="molecule type" value="Genomic_DNA"/>
</dbReference>
<dbReference type="AlphaFoldDB" id="A0A9Q0F1P0"/>
<dbReference type="OrthoDB" id="10527593at2759"/>
<dbReference type="Proteomes" id="UP001141552">
    <property type="component" value="Unassembled WGS sequence"/>
</dbReference>
<evidence type="ECO:0000313" key="2">
    <source>
        <dbReference type="Proteomes" id="UP001141552"/>
    </source>
</evidence>
<organism evidence="1 2">
    <name type="scientific">Turnera subulata</name>
    <dbReference type="NCBI Taxonomy" id="218843"/>
    <lineage>
        <taxon>Eukaryota</taxon>
        <taxon>Viridiplantae</taxon>
        <taxon>Streptophyta</taxon>
        <taxon>Embryophyta</taxon>
        <taxon>Tracheophyta</taxon>
        <taxon>Spermatophyta</taxon>
        <taxon>Magnoliopsida</taxon>
        <taxon>eudicotyledons</taxon>
        <taxon>Gunneridae</taxon>
        <taxon>Pentapetalae</taxon>
        <taxon>rosids</taxon>
        <taxon>fabids</taxon>
        <taxon>Malpighiales</taxon>
        <taxon>Passifloraceae</taxon>
        <taxon>Turnera</taxon>
    </lineage>
</organism>
<gene>
    <name evidence="1" type="ORF">Tsubulata_019494</name>
</gene>
<reference evidence="1" key="1">
    <citation type="submission" date="2022-02" db="EMBL/GenBank/DDBJ databases">
        <authorList>
            <person name="Henning P.M."/>
            <person name="McCubbin A.G."/>
            <person name="Shore J.S."/>
        </authorList>
    </citation>
    <scope>NUCLEOTIDE SEQUENCE</scope>
    <source>
        <strain evidence="1">F60SS</strain>
        <tissue evidence="1">Leaves</tissue>
    </source>
</reference>
<reference evidence="1" key="2">
    <citation type="journal article" date="2023" name="Plants (Basel)">
        <title>Annotation of the Turnera subulata (Passifloraceae) Draft Genome Reveals the S-Locus Evolved after the Divergence of Turneroideae from Passifloroideae in a Stepwise Manner.</title>
        <authorList>
            <person name="Henning P.M."/>
            <person name="Roalson E.H."/>
            <person name="Mir W."/>
            <person name="McCubbin A.G."/>
            <person name="Shore J.S."/>
        </authorList>
    </citation>
    <scope>NUCLEOTIDE SEQUENCE</scope>
    <source>
        <strain evidence="1">F60SS</strain>
    </source>
</reference>
<comment type="caution">
    <text evidence="1">The sequence shown here is derived from an EMBL/GenBank/DDBJ whole genome shotgun (WGS) entry which is preliminary data.</text>
</comment>
<proteinExistence type="predicted"/>
<name>A0A9Q0F1P0_9ROSI</name>
<protein>
    <submittedName>
        <fullName evidence="1">Uncharacterized protein</fullName>
    </submittedName>
</protein>
<sequence length="72" mass="8360">MTGTQIYDPMAGGWKDLGMLDVMQMNTRNHFLAFRKKHYRWTASQESITLMLANFWEAVLNLINIGKQLRVG</sequence>
<keyword evidence="2" id="KW-1185">Reference proteome</keyword>
<evidence type="ECO:0000313" key="1">
    <source>
        <dbReference type="EMBL" id="KAJ4822380.1"/>
    </source>
</evidence>
<accession>A0A9Q0F1P0</accession>